<dbReference type="CDD" id="cd05009">
    <property type="entry name" value="SIS_GlmS_GlmD_2"/>
    <property type="match status" value="1"/>
</dbReference>
<dbReference type="RefSeq" id="WP_023055218.1">
    <property type="nucleotide sequence ID" value="NZ_JAUSTN010000002.1"/>
</dbReference>
<sequence>MCGIVCYNGEKEALNIVLEGLEKLEYRGYDSSGVSILKDGIKTIKKAGKIQTLLKEIEKSSFDLNSKICIGHTRWATHGVPTDINAHPHNSMDNSISIVHNGIIENYLSIKEDLIKKGVEFKSDTDSEVIAQALGKYYEKDLLTSVFKVREILEGAYALGIISSKDPGVLIGLRNDAPLIAGICDDGVILASDITSIIELTKKVIYLENGDLIYIKDGKYKIYDKNKNIVQREIKEINWTFEAASKEGYEHFMIKEIHEQPQMIKDAVSLRISNGFIKLSNSFTKEEIENFSNIYIVACGTAFHAGEVGKYLLEKYLKRPVFAEIASEFRYNDPFIDENSLLIVVSQSGETADTLAAIKETKRKGGKVLAITNVVGSSIDREADKVMYCYAGPEISVASTKAYTAQVIALCFLTLDFAYKTGKISQEELKEFLDEMQNLPKYIDEILDREDVFKSIAEEIKDSFSSFYIGRGLDYLSAKEGALKLKEVTYIHVESFAAGELKHGSLALIENGTPAFAVATQKRLLEKTQSNIKEITARGGHVYGIGIHDENELLDKACKNVFYLPETKEDLMPILSVIPMQLLAYYTSLAKGIDVDKPRNLAKSVTVE</sequence>
<evidence type="ECO:0000259" key="9">
    <source>
        <dbReference type="PROSITE" id="PS51278"/>
    </source>
</evidence>
<evidence type="ECO:0000256" key="6">
    <source>
        <dbReference type="ARBA" id="ARBA00022737"/>
    </source>
</evidence>
<dbReference type="CDD" id="cd00714">
    <property type="entry name" value="GFAT"/>
    <property type="match status" value="1"/>
</dbReference>
<comment type="function">
    <text evidence="8">Catalyzes the first step in hexosamine metabolism, converting fructose-6P into glucosamine-6P using glutamine as a nitrogen source.</text>
</comment>
<evidence type="ECO:0000259" key="10">
    <source>
        <dbReference type="PROSITE" id="PS51464"/>
    </source>
</evidence>
<dbReference type="InterPro" id="IPR035466">
    <property type="entry name" value="GlmS/AgaS_SIS"/>
</dbReference>
<feature type="active site" description="Nucleophile; for GATase activity" evidence="8">
    <location>
        <position position="2"/>
    </location>
</feature>
<dbReference type="InterPro" id="IPR001347">
    <property type="entry name" value="SIS_dom"/>
</dbReference>
<feature type="domain" description="SIS" evidence="10">
    <location>
        <begin position="284"/>
        <end position="423"/>
    </location>
</feature>
<accession>A0ABU0ASX0</accession>
<feature type="active site" description="For Fru-6P isomerization activity" evidence="8">
    <location>
        <position position="603"/>
    </location>
</feature>
<protein>
    <recommendedName>
        <fullName evidence="3 8">Glutamine--fructose-6-phosphate aminotransferase [isomerizing]</fullName>
        <ecNumber evidence="2 8">2.6.1.16</ecNumber>
    </recommendedName>
    <alternativeName>
        <fullName evidence="8">D-fructose-6-phosphate amidotransferase</fullName>
    </alternativeName>
    <alternativeName>
        <fullName evidence="8">GFAT</fullName>
    </alternativeName>
    <alternativeName>
        <fullName evidence="8">Glucosamine-6-phosphate synthase</fullName>
    </alternativeName>
    <alternativeName>
        <fullName evidence="8">Hexosephosphate aminotransferase</fullName>
    </alternativeName>
    <alternativeName>
        <fullName evidence="8">L-glutamine--D-fructose-6-phosphate amidotransferase</fullName>
    </alternativeName>
</protein>
<evidence type="ECO:0000256" key="3">
    <source>
        <dbReference type="ARBA" id="ARBA00016090"/>
    </source>
</evidence>
<dbReference type="PROSITE" id="PS51278">
    <property type="entry name" value="GATASE_TYPE_2"/>
    <property type="match status" value="1"/>
</dbReference>
<proteinExistence type="inferred from homology"/>
<evidence type="ECO:0000256" key="7">
    <source>
        <dbReference type="ARBA" id="ARBA00022962"/>
    </source>
</evidence>
<dbReference type="InterPro" id="IPR035490">
    <property type="entry name" value="GlmS/FrlB_SIS"/>
</dbReference>
<keyword evidence="7" id="KW-0315">Glutamine amidotransferase</keyword>
<dbReference type="SUPFAM" id="SSF56235">
    <property type="entry name" value="N-terminal nucleophile aminohydrolases (Ntn hydrolases)"/>
    <property type="match status" value="1"/>
</dbReference>
<comment type="catalytic activity">
    <reaction evidence="1 8">
        <text>D-fructose 6-phosphate + L-glutamine = D-glucosamine 6-phosphate + L-glutamate</text>
        <dbReference type="Rhea" id="RHEA:13237"/>
        <dbReference type="ChEBI" id="CHEBI:29985"/>
        <dbReference type="ChEBI" id="CHEBI:58359"/>
        <dbReference type="ChEBI" id="CHEBI:58725"/>
        <dbReference type="ChEBI" id="CHEBI:61527"/>
        <dbReference type="EC" id="2.6.1.16"/>
    </reaction>
</comment>
<dbReference type="CDD" id="cd05008">
    <property type="entry name" value="SIS_GlmS_GlmD_1"/>
    <property type="match status" value="1"/>
</dbReference>
<dbReference type="Pfam" id="PF13522">
    <property type="entry name" value="GATase_6"/>
    <property type="match status" value="1"/>
</dbReference>
<keyword evidence="12" id="KW-1185">Reference proteome</keyword>
<comment type="subcellular location">
    <subcellularLocation>
        <location evidence="8">Cytoplasm</location>
    </subcellularLocation>
</comment>
<dbReference type="InterPro" id="IPR047084">
    <property type="entry name" value="GFAT_N"/>
</dbReference>
<reference evidence="11 12" key="1">
    <citation type="submission" date="2023-07" db="EMBL/GenBank/DDBJ databases">
        <title>Genomic Encyclopedia of Type Strains, Phase IV (KMG-IV): sequencing the most valuable type-strain genomes for metagenomic binning, comparative biology and taxonomic classification.</title>
        <authorList>
            <person name="Goeker M."/>
        </authorList>
    </citation>
    <scope>NUCLEOTIDE SEQUENCE [LARGE SCALE GENOMIC DNA]</scope>
    <source>
        <strain evidence="11 12">DSM 22616</strain>
    </source>
</reference>
<dbReference type="InterPro" id="IPR017932">
    <property type="entry name" value="GATase_2_dom"/>
</dbReference>
<feature type="domain" description="Glutamine amidotransferase type-2" evidence="9">
    <location>
        <begin position="2"/>
        <end position="218"/>
    </location>
</feature>
<dbReference type="PROSITE" id="PS51464">
    <property type="entry name" value="SIS"/>
    <property type="match status" value="2"/>
</dbReference>
<dbReference type="NCBIfam" id="TIGR01135">
    <property type="entry name" value="glmS"/>
    <property type="match status" value="1"/>
</dbReference>
<dbReference type="HAMAP" id="MF_00164">
    <property type="entry name" value="GlmS"/>
    <property type="match status" value="1"/>
</dbReference>
<feature type="initiator methionine" description="Removed" evidence="8">
    <location>
        <position position="1"/>
    </location>
</feature>
<evidence type="ECO:0000313" key="12">
    <source>
        <dbReference type="Proteomes" id="UP001236559"/>
    </source>
</evidence>
<organism evidence="11 12">
    <name type="scientific">Peptoniphilus koenoeneniae</name>
    <dbReference type="NCBI Taxonomy" id="507751"/>
    <lineage>
        <taxon>Bacteria</taxon>
        <taxon>Bacillati</taxon>
        <taxon>Bacillota</taxon>
        <taxon>Tissierellia</taxon>
        <taxon>Tissierellales</taxon>
        <taxon>Peptoniphilaceae</taxon>
        <taxon>Peptoniphilus</taxon>
    </lineage>
</organism>
<gene>
    <name evidence="8" type="primary">glmS</name>
    <name evidence="11" type="ORF">J2S72_000369</name>
</gene>
<dbReference type="EC" id="2.6.1.16" evidence="2 8"/>
<dbReference type="Pfam" id="PF01380">
    <property type="entry name" value="SIS"/>
    <property type="match status" value="2"/>
</dbReference>
<dbReference type="EMBL" id="JAUSTN010000002">
    <property type="protein sequence ID" value="MDQ0274361.1"/>
    <property type="molecule type" value="Genomic_DNA"/>
</dbReference>
<evidence type="ECO:0000256" key="1">
    <source>
        <dbReference type="ARBA" id="ARBA00001031"/>
    </source>
</evidence>
<dbReference type="InterPro" id="IPR046348">
    <property type="entry name" value="SIS_dom_sf"/>
</dbReference>
<keyword evidence="4 8" id="KW-0032">Aminotransferase</keyword>
<evidence type="ECO:0000256" key="4">
    <source>
        <dbReference type="ARBA" id="ARBA00022576"/>
    </source>
</evidence>
<dbReference type="Gene3D" id="3.40.50.10490">
    <property type="entry name" value="Glucose-6-phosphate isomerase like protein, domain 1"/>
    <property type="match status" value="2"/>
</dbReference>
<dbReference type="PANTHER" id="PTHR10937">
    <property type="entry name" value="GLUCOSAMINE--FRUCTOSE-6-PHOSPHATE AMINOTRANSFERASE, ISOMERIZING"/>
    <property type="match status" value="1"/>
</dbReference>
<keyword evidence="5 8" id="KW-0808">Transferase</keyword>
<comment type="subunit">
    <text evidence="8">Homodimer.</text>
</comment>
<dbReference type="PANTHER" id="PTHR10937:SF0">
    <property type="entry name" value="GLUTAMINE--FRUCTOSE-6-PHOSPHATE TRANSAMINASE (ISOMERIZING)"/>
    <property type="match status" value="1"/>
</dbReference>
<evidence type="ECO:0000256" key="5">
    <source>
        <dbReference type="ARBA" id="ARBA00022679"/>
    </source>
</evidence>
<feature type="domain" description="SIS" evidence="10">
    <location>
        <begin position="456"/>
        <end position="598"/>
    </location>
</feature>
<evidence type="ECO:0000313" key="11">
    <source>
        <dbReference type="EMBL" id="MDQ0274361.1"/>
    </source>
</evidence>
<dbReference type="InterPro" id="IPR005855">
    <property type="entry name" value="GFAT"/>
</dbReference>
<comment type="caution">
    <text evidence="11">The sequence shown here is derived from an EMBL/GenBank/DDBJ whole genome shotgun (WGS) entry which is preliminary data.</text>
</comment>
<keyword evidence="8" id="KW-0963">Cytoplasm</keyword>
<dbReference type="InterPro" id="IPR029055">
    <property type="entry name" value="Ntn_hydrolases_N"/>
</dbReference>
<dbReference type="NCBIfam" id="NF001484">
    <property type="entry name" value="PRK00331.1"/>
    <property type="match status" value="1"/>
</dbReference>
<dbReference type="Proteomes" id="UP001236559">
    <property type="component" value="Unassembled WGS sequence"/>
</dbReference>
<dbReference type="Gene3D" id="3.60.20.10">
    <property type="entry name" value="Glutamine Phosphoribosylpyrophosphate, subunit 1, domain 1"/>
    <property type="match status" value="1"/>
</dbReference>
<dbReference type="GO" id="GO:0004360">
    <property type="term" value="F:glutamine-fructose-6-phosphate transaminase (isomerizing) activity"/>
    <property type="evidence" value="ECO:0007669"/>
    <property type="project" value="UniProtKB-EC"/>
</dbReference>
<dbReference type="SUPFAM" id="SSF53697">
    <property type="entry name" value="SIS domain"/>
    <property type="match status" value="1"/>
</dbReference>
<name>A0ABU0ASX0_9FIRM</name>
<evidence type="ECO:0000256" key="2">
    <source>
        <dbReference type="ARBA" id="ARBA00012916"/>
    </source>
</evidence>
<evidence type="ECO:0000256" key="8">
    <source>
        <dbReference type="HAMAP-Rule" id="MF_00164"/>
    </source>
</evidence>
<keyword evidence="6" id="KW-0677">Repeat</keyword>